<gene>
    <name evidence="1" type="ORF">UFOVP448_19</name>
</gene>
<reference evidence="1" key="1">
    <citation type="submission" date="2020-04" db="EMBL/GenBank/DDBJ databases">
        <authorList>
            <person name="Chiriac C."/>
            <person name="Salcher M."/>
            <person name="Ghai R."/>
            <person name="Kavagutti S V."/>
        </authorList>
    </citation>
    <scope>NUCLEOTIDE SEQUENCE</scope>
</reference>
<accession>A0A6J5M6E0</accession>
<organism evidence="1">
    <name type="scientific">uncultured Caudovirales phage</name>
    <dbReference type="NCBI Taxonomy" id="2100421"/>
    <lineage>
        <taxon>Viruses</taxon>
        <taxon>Duplodnaviria</taxon>
        <taxon>Heunggongvirae</taxon>
        <taxon>Uroviricota</taxon>
        <taxon>Caudoviricetes</taxon>
        <taxon>Peduoviridae</taxon>
        <taxon>Maltschvirus</taxon>
        <taxon>Maltschvirus maltsch</taxon>
    </lineage>
</organism>
<protein>
    <submittedName>
        <fullName evidence="1">Uncharacterized protein</fullName>
    </submittedName>
</protein>
<evidence type="ECO:0000313" key="1">
    <source>
        <dbReference type="EMBL" id="CAB4142575.1"/>
    </source>
</evidence>
<sequence>MIAQHLEGTCGIRLLSGGAGQSETCRSKDTLFGFLQILSKEYLAIEPRPDMDRLLVQQLVVGVLREILLTCTQRESILDYVRLPILSQCQHLLGVSHHCRGSFFGKAPHIVGPFGFFN</sequence>
<proteinExistence type="predicted"/>
<name>A0A6J5M6E0_9CAUD</name>
<dbReference type="EMBL" id="LR796422">
    <property type="protein sequence ID" value="CAB4142575.1"/>
    <property type="molecule type" value="Genomic_DNA"/>
</dbReference>